<dbReference type="InterPro" id="IPR008183">
    <property type="entry name" value="Aldose_1/G6P_1-epimerase"/>
</dbReference>
<dbReference type="Pfam" id="PF01263">
    <property type="entry name" value="Aldose_epim"/>
    <property type="match status" value="1"/>
</dbReference>
<dbReference type="InterPro" id="IPR014718">
    <property type="entry name" value="GH-type_carb-bd"/>
</dbReference>
<protein>
    <submittedName>
        <fullName evidence="1">Aldose 1-epimerase</fullName>
    </submittedName>
</protein>
<dbReference type="GO" id="GO:0033499">
    <property type="term" value="P:galactose catabolic process via UDP-galactose, Leloir pathway"/>
    <property type="evidence" value="ECO:0007669"/>
    <property type="project" value="TreeGrafter"/>
</dbReference>
<dbReference type="AlphaFoldDB" id="A0A8S0Q032"/>
<dbReference type="Gene3D" id="2.70.98.10">
    <property type="match status" value="1"/>
</dbReference>
<dbReference type="PANTHER" id="PTHR10091:SF3">
    <property type="entry name" value="ALDOSE 1-EPIMERASE"/>
    <property type="match status" value="1"/>
</dbReference>
<gene>
    <name evidence="1" type="ORF">OLEA9_A071108</name>
</gene>
<dbReference type="EMBL" id="CACTIH010000448">
    <property type="protein sequence ID" value="CAA2960802.1"/>
    <property type="molecule type" value="Genomic_DNA"/>
</dbReference>
<organism evidence="1 2">
    <name type="scientific">Olea europaea subsp. europaea</name>
    <dbReference type="NCBI Taxonomy" id="158383"/>
    <lineage>
        <taxon>Eukaryota</taxon>
        <taxon>Viridiplantae</taxon>
        <taxon>Streptophyta</taxon>
        <taxon>Embryophyta</taxon>
        <taxon>Tracheophyta</taxon>
        <taxon>Spermatophyta</taxon>
        <taxon>Magnoliopsida</taxon>
        <taxon>eudicotyledons</taxon>
        <taxon>Gunneridae</taxon>
        <taxon>Pentapetalae</taxon>
        <taxon>asterids</taxon>
        <taxon>lamiids</taxon>
        <taxon>Lamiales</taxon>
        <taxon>Oleaceae</taxon>
        <taxon>Oleeae</taxon>
        <taxon>Olea</taxon>
    </lineage>
</organism>
<dbReference type="InterPro" id="IPR011013">
    <property type="entry name" value="Gal_mutarotase_sf_dom"/>
</dbReference>
<accession>A0A8S0Q032</accession>
<dbReference type="PANTHER" id="PTHR10091">
    <property type="entry name" value="ALDOSE-1-EPIMERASE"/>
    <property type="match status" value="1"/>
</dbReference>
<dbReference type="SUPFAM" id="SSF74650">
    <property type="entry name" value="Galactose mutarotase-like"/>
    <property type="match status" value="1"/>
</dbReference>
<comment type="caution">
    <text evidence="1">The sequence shown here is derived from an EMBL/GenBank/DDBJ whole genome shotgun (WGS) entry which is preliminary data.</text>
</comment>
<dbReference type="GO" id="GO:0006006">
    <property type="term" value="P:glucose metabolic process"/>
    <property type="evidence" value="ECO:0007669"/>
    <property type="project" value="TreeGrafter"/>
</dbReference>
<dbReference type="GO" id="GO:0030246">
    <property type="term" value="F:carbohydrate binding"/>
    <property type="evidence" value="ECO:0007669"/>
    <property type="project" value="InterPro"/>
</dbReference>
<dbReference type="Gramene" id="OE9A071108T1">
    <property type="protein sequence ID" value="OE9A071108C1"/>
    <property type="gene ID" value="OE9A071108"/>
</dbReference>
<reference evidence="1 2" key="1">
    <citation type="submission" date="2019-12" db="EMBL/GenBank/DDBJ databases">
        <authorList>
            <person name="Alioto T."/>
            <person name="Alioto T."/>
            <person name="Gomez Garrido J."/>
        </authorList>
    </citation>
    <scope>NUCLEOTIDE SEQUENCE [LARGE SCALE GENOMIC DNA]</scope>
</reference>
<proteinExistence type="predicted"/>
<dbReference type="GO" id="GO:0004034">
    <property type="term" value="F:aldose 1-epimerase activity"/>
    <property type="evidence" value="ECO:0007669"/>
    <property type="project" value="TreeGrafter"/>
</dbReference>
<name>A0A8S0Q032_OLEEU</name>
<evidence type="ECO:0000313" key="1">
    <source>
        <dbReference type="EMBL" id="CAA2960802.1"/>
    </source>
</evidence>
<keyword evidence="2" id="KW-1185">Reference proteome</keyword>
<sequence length="129" mass="14596">MQGMPINKPTPINLASHAYWNLGSHNNGDTLSHKIQIFGSHITSVNDKLIPTGEISPVNGTAYDFLKPREIESRIKEISNGYDINNVIDKTARQGTGGIYRRWPWCKMENQTVNPGEVYKHIMVYMIPI</sequence>
<dbReference type="Proteomes" id="UP000594638">
    <property type="component" value="Unassembled WGS sequence"/>
</dbReference>
<evidence type="ECO:0000313" key="2">
    <source>
        <dbReference type="Proteomes" id="UP000594638"/>
    </source>
</evidence>
<dbReference type="OrthoDB" id="274691at2759"/>